<dbReference type="SUPFAM" id="SSF53335">
    <property type="entry name" value="S-adenosyl-L-methionine-dependent methyltransferases"/>
    <property type="match status" value="1"/>
</dbReference>
<evidence type="ECO:0000259" key="1">
    <source>
        <dbReference type="Pfam" id="PF08241"/>
    </source>
</evidence>
<dbReference type="InterPro" id="IPR052356">
    <property type="entry name" value="Thiol_S-MT"/>
</dbReference>
<gene>
    <name evidence="2" type="ORF">EV193_102560</name>
</gene>
<dbReference type="EMBL" id="SGWQ01000002">
    <property type="protein sequence ID" value="RZS43580.1"/>
    <property type="molecule type" value="Genomic_DNA"/>
</dbReference>
<dbReference type="OrthoDB" id="65624at2"/>
<name>A0A4Q7L474_9PSEU</name>
<dbReference type="Gene3D" id="3.40.50.150">
    <property type="entry name" value="Vaccinia Virus protein VP39"/>
    <property type="match status" value="1"/>
</dbReference>
<proteinExistence type="predicted"/>
<dbReference type="CDD" id="cd02440">
    <property type="entry name" value="AdoMet_MTases"/>
    <property type="match status" value="1"/>
</dbReference>
<dbReference type="Proteomes" id="UP000294257">
    <property type="component" value="Unassembled WGS sequence"/>
</dbReference>
<sequence length="217" mass="23578">MAHQHPIFARVYPALSRAAERGGMTEHRQRLLAGLTGEVIEIGAGNGLNFRHYPPTVTRVVAVEPEHRLRRLAEIAAERAPVPVEVVAGLAEHLPTADASLDAAVVSLVLCSINDPGAALREIRRVLKTGGQLRFLEHVRADTRGIARTQRILDATIWPHLAGGCHTGRDTTATINESGFTIESIDRFWLGNARTPFTRHILGTATPVPREPDHSAG</sequence>
<organism evidence="2 3">
    <name type="scientific">Herbihabitans rhizosphaerae</name>
    <dbReference type="NCBI Taxonomy" id="1872711"/>
    <lineage>
        <taxon>Bacteria</taxon>
        <taxon>Bacillati</taxon>
        <taxon>Actinomycetota</taxon>
        <taxon>Actinomycetes</taxon>
        <taxon>Pseudonocardiales</taxon>
        <taxon>Pseudonocardiaceae</taxon>
        <taxon>Herbihabitans</taxon>
    </lineage>
</organism>
<dbReference type="PANTHER" id="PTHR45036">
    <property type="entry name" value="METHYLTRANSFERASE LIKE 7B"/>
    <property type="match status" value="1"/>
</dbReference>
<reference evidence="2 3" key="1">
    <citation type="submission" date="2019-02" db="EMBL/GenBank/DDBJ databases">
        <title>Genomic Encyclopedia of Type Strains, Phase IV (KMG-IV): sequencing the most valuable type-strain genomes for metagenomic binning, comparative biology and taxonomic classification.</title>
        <authorList>
            <person name="Goeker M."/>
        </authorList>
    </citation>
    <scope>NUCLEOTIDE SEQUENCE [LARGE SCALE GENOMIC DNA]</scope>
    <source>
        <strain evidence="2 3">DSM 101727</strain>
    </source>
</reference>
<dbReference type="GO" id="GO:0008757">
    <property type="term" value="F:S-adenosylmethionine-dependent methyltransferase activity"/>
    <property type="evidence" value="ECO:0007669"/>
    <property type="project" value="InterPro"/>
</dbReference>
<dbReference type="InterPro" id="IPR029063">
    <property type="entry name" value="SAM-dependent_MTases_sf"/>
</dbReference>
<keyword evidence="2" id="KW-0808">Transferase</keyword>
<feature type="domain" description="Methyltransferase type 11" evidence="1">
    <location>
        <begin position="41"/>
        <end position="134"/>
    </location>
</feature>
<dbReference type="PANTHER" id="PTHR45036:SF1">
    <property type="entry name" value="METHYLTRANSFERASE LIKE 7A"/>
    <property type="match status" value="1"/>
</dbReference>
<comment type="caution">
    <text evidence="2">The sequence shown here is derived from an EMBL/GenBank/DDBJ whole genome shotgun (WGS) entry which is preliminary data.</text>
</comment>
<accession>A0A4Q7L474</accession>
<dbReference type="Pfam" id="PF08241">
    <property type="entry name" value="Methyltransf_11"/>
    <property type="match status" value="1"/>
</dbReference>
<dbReference type="GO" id="GO:0032259">
    <property type="term" value="P:methylation"/>
    <property type="evidence" value="ECO:0007669"/>
    <property type="project" value="UniProtKB-KW"/>
</dbReference>
<protein>
    <submittedName>
        <fullName evidence="2">Methyltransferase family protein</fullName>
    </submittedName>
</protein>
<dbReference type="RefSeq" id="WP_130343404.1">
    <property type="nucleotide sequence ID" value="NZ_SGWQ01000002.1"/>
</dbReference>
<keyword evidence="2" id="KW-0489">Methyltransferase</keyword>
<evidence type="ECO:0000313" key="2">
    <source>
        <dbReference type="EMBL" id="RZS43580.1"/>
    </source>
</evidence>
<dbReference type="InterPro" id="IPR013216">
    <property type="entry name" value="Methyltransf_11"/>
</dbReference>
<evidence type="ECO:0000313" key="3">
    <source>
        <dbReference type="Proteomes" id="UP000294257"/>
    </source>
</evidence>
<keyword evidence="3" id="KW-1185">Reference proteome</keyword>
<dbReference type="AlphaFoldDB" id="A0A4Q7L474"/>